<dbReference type="PANTHER" id="PTHR33103:SF27">
    <property type="entry name" value="OS04G0594700 PROTEIN"/>
    <property type="match status" value="1"/>
</dbReference>
<comment type="caution">
    <text evidence="1">The sequence shown here is derived from an EMBL/GenBank/DDBJ whole genome shotgun (WGS) entry which is preliminary data.</text>
</comment>
<keyword evidence="2" id="KW-1185">Reference proteome</keyword>
<name>A0ABR0XDN2_REHGL</name>
<dbReference type="PANTHER" id="PTHR33103">
    <property type="entry name" value="OS01G0153900 PROTEIN"/>
    <property type="match status" value="1"/>
</dbReference>
<sequence>MSQAEDVKFSLKVVINKQKSKVLFAEADSDFTDVLLSFLTLPLGTIVRTLEKHYGDKAPVIGSLTTLYNGLSNLDNALFWAKCSKQMLMNPRSSSETECPKLKLNIFDETQPIKYFKCENKDCEYNKNIPTVSMYFGGLECDCGYLLSKEIGLRDKKTKRAVNDDSGGGGVFTINKAYFIISDDLQILPSLTGSIIRILSNLSITDTDGTELRNVTFGFNEIMDLLKGSLLSQTPLTDLILKRQLGTVTAKYDFEKEATSNTCTKMTLKAILQKSTNKLLFVEAKDDFIDFLFSLLAIPLGEVERLFGSSTSLKNIDNLYRSVADINGDMYLKTDDTKTMLLQPKLPFGYISEKHILPLNEEEAPDLYLCEGLLSEDEISNNPGERVSRVEFRKCMGYYVEGQRMYMVTDDLTVTPLVSCLSIFSGMNIRFSDVKELEMHIGLEEAMSILKASLTSTSAITDGLINPTLRNNQNKNSEGDEMDSCSIAGRYCPSVSIESPKGPGNYVKGPTMYMVTDGLTVTPLCTTSSLYFLNRLKIPFSDVKEMELEIGLEEALSILKASLMSTWA</sequence>
<evidence type="ECO:0000313" key="2">
    <source>
        <dbReference type="Proteomes" id="UP001318860"/>
    </source>
</evidence>
<dbReference type="Proteomes" id="UP001318860">
    <property type="component" value="Unassembled WGS sequence"/>
</dbReference>
<dbReference type="EMBL" id="JABTTQ020000005">
    <property type="protein sequence ID" value="KAK6157293.1"/>
    <property type="molecule type" value="Genomic_DNA"/>
</dbReference>
<protein>
    <recommendedName>
        <fullName evidence="3">DUF674 family protein</fullName>
    </recommendedName>
</protein>
<proteinExistence type="predicted"/>
<accession>A0ABR0XDN2</accession>
<gene>
    <name evidence="1" type="ORF">DH2020_011541</name>
</gene>
<organism evidence="1 2">
    <name type="scientific">Rehmannia glutinosa</name>
    <name type="common">Chinese foxglove</name>
    <dbReference type="NCBI Taxonomy" id="99300"/>
    <lineage>
        <taxon>Eukaryota</taxon>
        <taxon>Viridiplantae</taxon>
        <taxon>Streptophyta</taxon>
        <taxon>Embryophyta</taxon>
        <taxon>Tracheophyta</taxon>
        <taxon>Spermatophyta</taxon>
        <taxon>Magnoliopsida</taxon>
        <taxon>eudicotyledons</taxon>
        <taxon>Gunneridae</taxon>
        <taxon>Pentapetalae</taxon>
        <taxon>asterids</taxon>
        <taxon>lamiids</taxon>
        <taxon>Lamiales</taxon>
        <taxon>Orobanchaceae</taxon>
        <taxon>Rehmannieae</taxon>
        <taxon>Rehmannia</taxon>
    </lineage>
</organism>
<evidence type="ECO:0000313" key="1">
    <source>
        <dbReference type="EMBL" id="KAK6157293.1"/>
    </source>
</evidence>
<dbReference type="InterPro" id="IPR007750">
    <property type="entry name" value="DUF674"/>
</dbReference>
<reference evidence="1 2" key="1">
    <citation type="journal article" date="2021" name="Comput. Struct. Biotechnol. J.">
        <title>De novo genome assembly of the potent medicinal plant Rehmannia glutinosa using nanopore technology.</title>
        <authorList>
            <person name="Ma L."/>
            <person name="Dong C."/>
            <person name="Song C."/>
            <person name="Wang X."/>
            <person name="Zheng X."/>
            <person name="Niu Y."/>
            <person name="Chen S."/>
            <person name="Feng W."/>
        </authorList>
    </citation>
    <scope>NUCLEOTIDE SEQUENCE [LARGE SCALE GENOMIC DNA]</scope>
    <source>
        <strain evidence="1">DH-2019</strain>
    </source>
</reference>
<evidence type="ECO:0008006" key="3">
    <source>
        <dbReference type="Google" id="ProtNLM"/>
    </source>
</evidence>
<dbReference type="Pfam" id="PF05056">
    <property type="entry name" value="DUF674"/>
    <property type="match status" value="2"/>
</dbReference>